<reference evidence="3 4" key="1">
    <citation type="submission" date="2019-08" db="EMBL/GenBank/DDBJ databases">
        <authorList>
            <person name="Shi S."/>
        </authorList>
    </citation>
    <scope>NUCLEOTIDE SEQUENCE [LARGE SCALE GENOMIC DNA]</scope>
    <source>
        <strain evidence="3 4">GY10130</strain>
    </source>
</reference>
<proteinExistence type="predicted"/>
<accession>A0A5C8KAK4</accession>
<feature type="domain" description="Glucose/Sorbosone dehydrogenase" evidence="2">
    <location>
        <begin position="41"/>
        <end position="326"/>
    </location>
</feature>
<sequence>MLRLLLLSAICIFTAALPASSQTVTGPLGEEFTRRVVIKKLSDPWEITYGPDNFLWVTEAKGYTVSRVNPASGERTVILDLNQERKFPRYDQQDEEQSGGKRWPQGGLMGLALHPQLLNGKPYVYLAYIYTFEGADKTGDGCRDKEGGCYYTARLVRYTYNAKTQKLTKPLILSDTIPASNDHNSGRLAIAPVAGKDYLFLTVGDMGAGQYANGGRPNRAQSSSSYEGKVLRFNLEPIQTNGQNTWVPTDNPFAEAGRPSAIWSTGHRNAQGLAYAEVNGTGYLYSSEHGPFSDDEINIIQKGKNYGHPLVIGYNDGNYDGLAAGTTPHAFLPGTWQTTYPTISTEAANAKAMGAAYHDPIFSFHPHANAFLLAAMKQIRADSGKPDWPSEAPSSLAVYTAAAIPGWQNSLLVPSLKNGKLIRLQLNKQGNGITGDTLSYFRAPIRYRDIAVSPDGTRLYLSTDSVTVSSGPSEEDPQDENACSGCIIEFTYKPARNKAQIPKNP</sequence>
<dbReference type="Proteomes" id="UP000321926">
    <property type="component" value="Unassembled WGS sequence"/>
</dbReference>
<evidence type="ECO:0000313" key="4">
    <source>
        <dbReference type="Proteomes" id="UP000321926"/>
    </source>
</evidence>
<dbReference type="PANTHER" id="PTHR19328">
    <property type="entry name" value="HEDGEHOG-INTERACTING PROTEIN"/>
    <property type="match status" value="1"/>
</dbReference>
<keyword evidence="4" id="KW-1185">Reference proteome</keyword>
<evidence type="ECO:0000313" key="3">
    <source>
        <dbReference type="EMBL" id="TXK48071.1"/>
    </source>
</evidence>
<gene>
    <name evidence="3" type="ORF">FVR03_08555</name>
</gene>
<feature type="signal peptide" evidence="1">
    <location>
        <begin position="1"/>
        <end position="21"/>
    </location>
</feature>
<protein>
    <recommendedName>
        <fullName evidence="2">Glucose/Sorbosone dehydrogenase domain-containing protein</fullName>
    </recommendedName>
</protein>
<dbReference type="InterPro" id="IPR011042">
    <property type="entry name" value="6-blade_b-propeller_TolB-like"/>
</dbReference>
<dbReference type="InterPro" id="IPR011041">
    <property type="entry name" value="Quinoprot_gluc/sorb_DH_b-prop"/>
</dbReference>
<dbReference type="PANTHER" id="PTHR19328:SF13">
    <property type="entry name" value="HIPL1 PROTEIN"/>
    <property type="match status" value="1"/>
</dbReference>
<dbReference type="SUPFAM" id="SSF50952">
    <property type="entry name" value="Soluble quinoprotein glucose dehydrogenase"/>
    <property type="match status" value="1"/>
</dbReference>
<dbReference type="RefSeq" id="WP_147921327.1">
    <property type="nucleotide sequence ID" value="NZ_VRTY01000025.1"/>
</dbReference>
<comment type="caution">
    <text evidence="3">The sequence shown here is derived from an EMBL/GenBank/DDBJ whole genome shotgun (WGS) entry which is preliminary data.</text>
</comment>
<organism evidence="3 4">
    <name type="scientific">Pontibacter qinzhouensis</name>
    <dbReference type="NCBI Taxonomy" id="2603253"/>
    <lineage>
        <taxon>Bacteria</taxon>
        <taxon>Pseudomonadati</taxon>
        <taxon>Bacteroidota</taxon>
        <taxon>Cytophagia</taxon>
        <taxon>Cytophagales</taxon>
        <taxon>Hymenobacteraceae</taxon>
        <taxon>Pontibacter</taxon>
    </lineage>
</organism>
<dbReference type="InterPro" id="IPR012938">
    <property type="entry name" value="Glc/Sorbosone_DH"/>
</dbReference>
<keyword evidence="1" id="KW-0732">Signal</keyword>
<dbReference type="Pfam" id="PF07995">
    <property type="entry name" value="GSDH"/>
    <property type="match status" value="2"/>
</dbReference>
<feature type="domain" description="Glucose/Sorbosone dehydrogenase" evidence="2">
    <location>
        <begin position="389"/>
        <end position="465"/>
    </location>
</feature>
<evidence type="ECO:0000259" key="2">
    <source>
        <dbReference type="Pfam" id="PF07995"/>
    </source>
</evidence>
<dbReference type="OrthoDB" id="9770043at2"/>
<dbReference type="EMBL" id="VRTY01000025">
    <property type="protein sequence ID" value="TXK48071.1"/>
    <property type="molecule type" value="Genomic_DNA"/>
</dbReference>
<feature type="chain" id="PRO_5022780744" description="Glucose/Sorbosone dehydrogenase domain-containing protein" evidence="1">
    <location>
        <begin position="22"/>
        <end position="505"/>
    </location>
</feature>
<dbReference type="Gene3D" id="2.120.10.30">
    <property type="entry name" value="TolB, C-terminal domain"/>
    <property type="match status" value="1"/>
</dbReference>
<dbReference type="AlphaFoldDB" id="A0A5C8KAK4"/>
<evidence type="ECO:0000256" key="1">
    <source>
        <dbReference type="SAM" id="SignalP"/>
    </source>
</evidence>
<name>A0A5C8KAK4_9BACT</name>